<evidence type="ECO:0000313" key="2">
    <source>
        <dbReference type="Proteomes" id="UP001152795"/>
    </source>
</evidence>
<keyword evidence="2" id="KW-1185">Reference proteome</keyword>
<dbReference type="AlphaFoldDB" id="A0A6S7J5B7"/>
<proteinExistence type="predicted"/>
<dbReference type="Proteomes" id="UP001152795">
    <property type="component" value="Unassembled WGS sequence"/>
</dbReference>
<protein>
    <submittedName>
        <fullName evidence="1">Uncharacterized protein</fullName>
    </submittedName>
</protein>
<evidence type="ECO:0000313" key="1">
    <source>
        <dbReference type="EMBL" id="CAB4027126.1"/>
    </source>
</evidence>
<reference evidence="1" key="1">
    <citation type="submission" date="2020-04" db="EMBL/GenBank/DDBJ databases">
        <authorList>
            <person name="Alioto T."/>
            <person name="Alioto T."/>
            <person name="Gomez Garrido J."/>
        </authorList>
    </citation>
    <scope>NUCLEOTIDE SEQUENCE</scope>
    <source>
        <strain evidence="1">A484AB</strain>
    </source>
</reference>
<accession>A0A6S7J5B7</accession>
<sequence>MNTTTRSSDFQHMLFVPWEQKCRSNNSDFFAARRFLDALLISLQKSIALVITSFNISQPKQTLSPIPVDLIIASLTTTQYLQANVLNGVTVNQGIMLVNGIMQDASLMIVCSTSWHLFVSKLTGSYQTWPTGVGNATITSQDTGTRFLLVIFGRFLSAK</sequence>
<dbReference type="EMBL" id="CACRXK020014615">
    <property type="protein sequence ID" value="CAB4027126.1"/>
    <property type="molecule type" value="Genomic_DNA"/>
</dbReference>
<gene>
    <name evidence="1" type="ORF">PACLA_8A075236</name>
</gene>
<comment type="caution">
    <text evidence="1">The sequence shown here is derived from an EMBL/GenBank/DDBJ whole genome shotgun (WGS) entry which is preliminary data.</text>
</comment>
<name>A0A6S7J5B7_PARCT</name>
<organism evidence="1 2">
    <name type="scientific">Paramuricea clavata</name>
    <name type="common">Red gorgonian</name>
    <name type="synonym">Violescent sea-whip</name>
    <dbReference type="NCBI Taxonomy" id="317549"/>
    <lineage>
        <taxon>Eukaryota</taxon>
        <taxon>Metazoa</taxon>
        <taxon>Cnidaria</taxon>
        <taxon>Anthozoa</taxon>
        <taxon>Octocorallia</taxon>
        <taxon>Malacalcyonacea</taxon>
        <taxon>Plexauridae</taxon>
        <taxon>Paramuricea</taxon>
    </lineage>
</organism>